<evidence type="ECO:0000256" key="11">
    <source>
        <dbReference type="ARBA" id="ARBA00023033"/>
    </source>
</evidence>
<evidence type="ECO:0000256" key="2">
    <source>
        <dbReference type="ARBA" id="ARBA00004524"/>
    </source>
</evidence>
<dbReference type="PRINTS" id="PR00385">
    <property type="entry name" value="P450"/>
</dbReference>
<feature type="binding site" description="axial binding residue" evidence="13">
    <location>
        <position position="440"/>
    </location>
    <ligand>
        <name>heme</name>
        <dbReference type="ChEBI" id="CHEBI:30413"/>
    </ligand>
    <ligandPart>
        <name>Fe</name>
        <dbReference type="ChEBI" id="CHEBI:18248"/>
    </ligandPart>
</feature>
<dbReference type="GO" id="GO:0016712">
    <property type="term" value="F:oxidoreductase activity, acting on paired donors, with incorporation or reduction of molecular oxygen, reduced flavin or flavoprotein as one donor, and incorporation of one atom of oxygen"/>
    <property type="evidence" value="ECO:0007669"/>
    <property type="project" value="TreeGrafter"/>
</dbReference>
<comment type="subcellular location">
    <subcellularLocation>
        <location evidence="3">Endoplasmic reticulum membrane</location>
    </subcellularLocation>
    <subcellularLocation>
        <location evidence="2">Microsome membrane</location>
    </subcellularLocation>
</comment>
<evidence type="ECO:0000256" key="12">
    <source>
        <dbReference type="ARBA" id="ARBA00023136"/>
    </source>
</evidence>
<keyword evidence="10 13" id="KW-0408">Iron</keyword>
<dbReference type="Gene3D" id="1.10.630.10">
    <property type="entry name" value="Cytochrome P450"/>
    <property type="match status" value="1"/>
</dbReference>
<dbReference type="PANTHER" id="PTHR24300">
    <property type="entry name" value="CYTOCHROME P450 508A4-RELATED"/>
    <property type="match status" value="1"/>
</dbReference>
<keyword evidence="7" id="KW-0256">Endoplasmic reticulum</keyword>
<dbReference type="FunFam" id="1.10.630.10:FF:000001">
    <property type="entry name" value="Cytochrome P450, family 2"/>
    <property type="match status" value="1"/>
</dbReference>
<keyword evidence="6 13" id="KW-0479">Metal-binding</keyword>
<proteinExistence type="inferred from homology"/>
<evidence type="ECO:0000256" key="10">
    <source>
        <dbReference type="ARBA" id="ARBA00023004"/>
    </source>
</evidence>
<dbReference type="GO" id="GO:0020037">
    <property type="term" value="F:heme binding"/>
    <property type="evidence" value="ECO:0007669"/>
    <property type="project" value="InterPro"/>
</dbReference>
<feature type="transmembrane region" description="Helical" evidence="15">
    <location>
        <begin position="6"/>
        <end position="24"/>
    </location>
</feature>
<evidence type="ECO:0000256" key="9">
    <source>
        <dbReference type="ARBA" id="ARBA00023002"/>
    </source>
</evidence>
<evidence type="ECO:0000256" key="8">
    <source>
        <dbReference type="ARBA" id="ARBA00022848"/>
    </source>
</evidence>
<dbReference type="Pfam" id="PF00067">
    <property type="entry name" value="p450"/>
    <property type="match status" value="1"/>
</dbReference>
<evidence type="ECO:0000256" key="6">
    <source>
        <dbReference type="ARBA" id="ARBA00022723"/>
    </source>
</evidence>
<dbReference type="Proteomes" id="UP000694544">
    <property type="component" value="Unplaced"/>
</dbReference>
<sequence>MERLEITTLALVICVTCLVFLFMWKKNHKGLGKLPPGPTPLPIIGNLMQLNLKDIPASLSKLAKQYGPVYTLYLGSQTTVVLHGYEAVKEALIDQGDEFLGRGPIPIIDDTQRGYGLFFSNGDTWKQMRRFSLMTLRDFGMGKRSLEERIQEEAQFLVEELRKSEAQPFNPAVILSCATCNVICSILFNERFHYKDKTFQSLLDLLNKNFNRVSSPWNQIYNLWPKLIKPLPGEHRAFSKRLKDVNYFVLGKVKEHQKSLNHNNPRDYIDCFLIRMEQEKQNPESEFHLENLATCGSNLFSAGVETTTATLSYAFLLLMKYPEVQAKVHEEIDRVIGRARSPCLKDKMNLPYTEAVLHEIQRYITLIPSNLPHTVVRDTKFRQYVIPKGTTVLPLLSSVLYDCKEFPNPEKFDPGHFLDKNGSFRKTKYFVAFSIGKRACVGEGLARMELFLFFTTILQNFVLKPLGETKDIETKPIVIGVINMPPPFKLCLIPR</sequence>
<dbReference type="InterPro" id="IPR002401">
    <property type="entry name" value="Cyt_P450_E_grp-I"/>
</dbReference>
<keyword evidence="15" id="KW-1133">Transmembrane helix</keyword>
<dbReference type="Ensembl" id="ENSMMST00000028041.1">
    <property type="protein sequence ID" value="ENSMMSP00000025388.1"/>
    <property type="gene ID" value="ENSMMSG00000019076.1"/>
</dbReference>
<dbReference type="InterPro" id="IPR036396">
    <property type="entry name" value="Cyt_P450_sf"/>
</dbReference>
<reference evidence="16" key="2">
    <citation type="submission" date="2025-09" db="UniProtKB">
        <authorList>
            <consortium name="Ensembl"/>
        </authorList>
    </citation>
    <scope>IDENTIFICATION</scope>
</reference>
<dbReference type="PRINTS" id="PR00463">
    <property type="entry name" value="EP450I"/>
</dbReference>
<evidence type="ECO:0000256" key="14">
    <source>
        <dbReference type="RuleBase" id="RU000461"/>
    </source>
</evidence>
<dbReference type="PANTHER" id="PTHR24300:SF346">
    <property type="entry name" value="CYTOCHROME P450 2C44"/>
    <property type="match status" value="1"/>
</dbReference>
<dbReference type="GO" id="GO:0005789">
    <property type="term" value="C:endoplasmic reticulum membrane"/>
    <property type="evidence" value="ECO:0007669"/>
    <property type="project" value="UniProtKB-SubCell"/>
</dbReference>
<evidence type="ECO:0000256" key="15">
    <source>
        <dbReference type="SAM" id="Phobius"/>
    </source>
</evidence>
<comment type="cofactor">
    <cofactor evidence="1 13">
        <name>heme</name>
        <dbReference type="ChEBI" id="CHEBI:30413"/>
    </cofactor>
</comment>
<evidence type="ECO:0000256" key="3">
    <source>
        <dbReference type="ARBA" id="ARBA00004586"/>
    </source>
</evidence>
<reference evidence="16" key="1">
    <citation type="submission" date="2025-08" db="UniProtKB">
        <authorList>
            <consortium name="Ensembl"/>
        </authorList>
    </citation>
    <scope>IDENTIFICATION</scope>
</reference>
<dbReference type="InterPro" id="IPR001128">
    <property type="entry name" value="Cyt_P450"/>
</dbReference>
<evidence type="ECO:0000313" key="16">
    <source>
        <dbReference type="Ensembl" id="ENSMMSP00000025388.1"/>
    </source>
</evidence>
<dbReference type="InterPro" id="IPR017972">
    <property type="entry name" value="Cyt_P450_CS"/>
</dbReference>
<evidence type="ECO:0000256" key="4">
    <source>
        <dbReference type="ARBA" id="ARBA00010617"/>
    </source>
</evidence>
<dbReference type="AlphaFoldDB" id="A0A8C6EDW8"/>
<evidence type="ECO:0000313" key="17">
    <source>
        <dbReference type="Proteomes" id="UP000694544"/>
    </source>
</evidence>
<keyword evidence="11 14" id="KW-0503">Monooxygenase</keyword>
<dbReference type="InterPro" id="IPR050182">
    <property type="entry name" value="Cytochrome_P450_fam2"/>
</dbReference>
<dbReference type="CDD" id="cd20665">
    <property type="entry name" value="CYP2C-like"/>
    <property type="match status" value="1"/>
</dbReference>
<dbReference type="GO" id="GO:0005506">
    <property type="term" value="F:iron ion binding"/>
    <property type="evidence" value="ECO:0007669"/>
    <property type="project" value="InterPro"/>
</dbReference>
<keyword evidence="8" id="KW-0492">Microsome</keyword>
<accession>A0A8C6EDW8</accession>
<dbReference type="GeneTree" id="ENSGT00940000163402"/>
<evidence type="ECO:0000256" key="1">
    <source>
        <dbReference type="ARBA" id="ARBA00001971"/>
    </source>
</evidence>
<comment type="similarity">
    <text evidence="4 14">Belongs to the cytochrome P450 family.</text>
</comment>
<evidence type="ECO:0008006" key="18">
    <source>
        <dbReference type="Google" id="ProtNLM"/>
    </source>
</evidence>
<keyword evidence="12 15" id="KW-0472">Membrane</keyword>
<dbReference type="SUPFAM" id="SSF48264">
    <property type="entry name" value="Cytochrome P450"/>
    <property type="match status" value="1"/>
</dbReference>
<keyword evidence="17" id="KW-1185">Reference proteome</keyword>
<keyword evidence="15" id="KW-0812">Transmembrane</keyword>
<name>A0A8C6EDW8_MOSMO</name>
<protein>
    <recommendedName>
        <fullName evidence="18">Cytochrome P450 2C23-like</fullName>
    </recommendedName>
</protein>
<evidence type="ECO:0000256" key="5">
    <source>
        <dbReference type="ARBA" id="ARBA00022617"/>
    </source>
</evidence>
<dbReference type="PROSITE" id="PS00086">
    <property type="entry name" value="CYTOCHROME_P450"/>
    <property type="match status" value="1"/>
</dbReference>
<evidence type="ECO:0000256" key="7">
    <source>
        <dbReference type="ARBA" id="ARBA00022824"/>
    </source>
</evidence>
<dbReference type="GO" id="GO:0006805">
    <property type="term" value="P:xenobiotic metabolic process"/>
    <property type="evidence" value="ECO:0007669"/>
    <property type="project" value="TreeGrafter"/>
</dbReference>
<keyword evidence="5 13" id="KW-0349">Heme</keyword>
<evidence type="ECO:0000256" key="13">
    <source>
        <dbReference type="PIRSR" id="PIRSR602401-1"/>
    </source>
</evidence>
<organism evidence="16 17">
    <name type="scientific">Moschus moschiferus</name>
    <name type="common">Siberian musk deer</name>
    <name type="synonym">Moschus sibiricus</name>
    <dbReference type="NCBI Taxonomy" id="68415"/>
    <lineage>
        <taxon>Eukaryota</taxon>
        <taxon>Metazoa</taxon>
        <taxon>Chordata</taxon>
        <taxon>Craniata</taxon>
        <taxon>Vertebrata</taxon>
        <taxon>Euteleostomi</taxon>
        <taxon>Mammalia</taxon>
        <taxon>Eutheria</taxon>
        <taxon>Laurasiatheria</taxon>
        <taxon>Artiodactyla</taxon>
        <taxon>Ruminantia</taxon>
        <taxon>Pecora</taxon>
        <taxon>Moschidae</taxon>
        <taxon>Moschus</taxon>
    </lineage>
</organism>
<keyword evidence="9 14" id="KW-0560">Oxidoreductase</keyword>
<dbReference type="GO" id="GO:0006082">
    <property type="term" value="P:organic acid metabolic process"/>
    <property type="evidence" value="ECO:0007669"/>
    <property type="project" value="TreeGrafter"/>
</dbReference>